<name>A0A9P5D656_9HYPO</name>
<keyword evidence="2" id="KW-0732">Signal</keyword>
<dbReference type="GeneID" id="55971339"/>
<dbReference type="EMBL" id="JAANYQ010000004">
    <property type="protein sequence ID" value="KAF4124445.1"/>
    <property type="molecule type" value="Genomic_DNA"/>
</dbReference>
<keyword evidence="4" id="KW-1185">Reference proteome</keyword>
<evidence type="ECO:0000256" key="2">
    <source>
        <dbReference type="SAM" id="SignalP"/>
    </source>
</evidence>
<proteinExistence type="predicted"/>
<evidence type="ECO:0000313" key="3">
    <source>
        <dbReference type="EMBL" id="KAF4124445.1"/>
    </source>
</evidence>
<dbReference type="Proteomes" id="UP000749293">
    <property type="component" value="Unassembled WGS sequence"/>
</dbReference>
<protein>
    <submittedName>
        <fullName evidence="3">Uncharacterized protein</fullName>
    </submittedName>
</protein>
<feature type="compositionally biased region" description="Polar residues" evidence="1">
    <location>
        <begin position="27"/>
        <end position="50"/>
    </location>
</feature>
<organism evidence="3 4">
    <name type="scientific">Geosmithia morbida</name>
    <dbReference type="NCBI Taxonomy" id="1094350"/>
    <lineage>
        <taxon>Eukaryota</taxon>
        <taxon>Fungi</taxon>
        <taxon>Dikarya</taxon>
        <taxon>Ascomycota</taxon>
        <taxon>Pezizomycotina</taxon>
        <taxon>Sordariomycetes</taxon>
        <taxon>Hypocreomycetidae</taxon>
        <taxon>Hypocreales</taxon>
        <taxon>Bionectriaceae</taxon>
        <taxon>Geosmithia</taxon>
    </lineage>
</organism>
<dbReference type="AlphaFoldDB" id="A0A9P5D656"/>
<gene>
    <name evidence="3" type="ORF">GMORB2_5111</name>
</gene>
<dbReference type="RefSeq" id="XP_035323097.1">
    <property type="nucleotide sequence ID" value="XM_035467085.1"/>
</dbReference>
<sequence length="50" mass="5493">MALWMFLKLAPVAPGMLQGEEVRDSRSMTTIDPQGPPSSQWFTSSADLNP</sequence>
<feature type="region of interest" description="Disordered" evidence="1">
    <location>
        <begin position="20"/>
        <end position="50"/>
    </location>
</feature>
<reference evidence="3" key="1">
    <citation type="submission" date="2020-03" db="EMBL/GenBank/DDBJ databases">
        <title>Site-based positive gene gene selection in Geosmithia morbida across the United States reveals a broad range of putative effectors and factors for local host and environmental adapation.</title>
        <authorList>
            <person name="Onufrak A."/>
            <person name="Murdoch R.W."/>
            <person name="Gazis R."/>
            <person name="Huff M."/>
            <person name="Staton M."/>
            <person name="Klingeman W."/>
            <person name="Hadziabdic D."/>
        </authorList>
    </citation>
    <scope>NUCLEOTIDE SEQUENCE</scope>
    <source>
        <strain evidence="3">1262</strain>
    </source>
</reference>
<evidence type="ECO:0000256" key="1">
    <source>
        <dbReference type="SAM" id="MobiDB-lite"/>
    </source>
</evidence>
<accession>A0A9P5D656</accession>
<comment type="caution">
    <text evidence="3">The sequence shown here is derived from an EMBL/GenBank/DDBJ whole genome shotgun (WGS) entry which is preliminary data.</text>
</comment>
<feature type="chain" id="PRO_5040264036" evidence="2">
    <location>
        <begin position="20"/>
        <end position="50"/>
    </location>
</feature>
<feature type="signal peptide" evidence="2">
    <location>
        <begin position="1"/>
        <end position="19"/>
    </location>
</feature>
<evidence type="ECO:0000313" key="4">
    <source>
        <dbReference type="Proteomes" id="UP000749293"/>
    </source>
</evidence>